<name>A0ACA9U699_BIOOC</name>
<proteinExistence type="predicted"/>
<organism evidence="1 2">
    <name type="scientific">Clonostachys rosea f. rosea IK726</name>
    <dbReference type="NCBI Taxonomy" id="1349383"/>
    <lineage>
        <taxon>Eukaryota</taxon>
        <taxon>Fungi</taxon>
        <taxon>Dikarya</taxon>
        <taxon>Ascomycota</taxon>
        <taxon>Pezizomycotina</taxon>
        <taxon>Sordariomycetes</taxon>
        <taxon>Hypocreomycetidae</taxon>
        <taxon>Hypocreales</taxon>
        <taxon>Bionectriaceae</taxon>
        <taxon>Clonostachys</taxon>
    </lineage>
</organism>
<sequence length="114" mass="12573">MTRGERSLSKVHYKGKFDDYIVFVGDVQAYKKWLDNKNIPLASFVSPFTVFLTHTQGAQGPYDTAPKGTLASEFGTEDSDESIKKILMEGTIQTVNVPGRQGATNDSMSPMKAH</sequence>
<gene>
    <name evidence="1" type="ORF">CRV2_00018078</name>
</gene>
<comment type="caution">
    <text evidence="1">The sequence shown here is derived from an EMBL/GenBank/DDBJ whole genome shotgun (WGS) entry which is preliminary data.</text>
</comment>
<protein>
    <submittedName>
        <fullName evidence="1">Uncharacterized protein</fullName>
    </submittedName>
</protein>
<evidence type="ECO:0000313" key="1">
    <source>
        <dbReference type="EMBL" id="CAG9948785.1"/>
    </source>
</evidence>
<reference evidence="1" key="1">
    <citation type="submission" date="2020-04" db="EMBL/GenBank/DDBJ databases">
        <authorList>
            <person name="Broberg M."/>
        </authorList>
    </citation>
    <scope>NUCLEOTIDE SEQUENCE</scope>
</reference>
<dbReference type="Proteomes" id="UP000836387">
    <property type="component" value="Unassembled WGS sequence"/>
</dbReference>
<evidence type="ECO:0000313" key="2">
    <source>
        <dbReference type="Proteomes" id="UP000836387"/>
    </source>
</evidence>
<reference evidence="1" key="2">
    <citation type="submission" date="2021-10" db="EMBL/GenBank/DDBJ databases">
        <authorList>
            <person name="Piombo E."/>
        </authorList>
    </citation>
    <scope>NUCLEOTIDE SEQUENCE</scope>
</reference>
<accession>A0ACA9U699</accession>
<keyword evidence="2" id="KW-1185">Reference proteome</keyword>
<dbReference type="EMBL" id="CADEHS020000038">
    <property type="protein sequence ID" value="CAG9948785.1"/>
    <property type="molecule type" value="Genomic_DNA"/>
</dbReference>